<dbReference type="SUPFAM" id="SSF48452">
    <property type="entry name" value="TPR-like"/>
    <property type="match status" value="2"/>
</dbReference>
<dbReference type="PANTHER" id="PTHR10271:SF0">
    <property type="entry name" value="INTERFERON-INDUCED PROTEIN WITH TETRATRICOPEPTIDE REPEATS 5"/>
    <property type="match status" value="1"/>
</dbReference>
<accession>A0AAV4JYQ1</accession>
<dbReference type="SUPFAM" id="SSF81901">
    <property type="entry name" value="HCP-like"/>
    <property type="match status" value="1"/>
</dbReference>
<dbReference type="InterPro" id="IPR011990">
    <property type="entry name" value="TPR-like_helical_dom_sf"/>
</dbReference>
<dbReference type="EMBL" id="BMAT01010514">
    <property type="protein sequence ID" value="GFS27415.1"/>
    <property type="molecule type" value="Genomic_DNA"/>
</dbReference>
<protein>
    <submittedName>
        <fullName evidence="4">Uncharacterized protein</fullName>
    </submittedName>
</protein>
<comment type="caution">
    <text evidence="4">The sequence shown here is derived from an EMBL/GenBank/DDBJ whole genome shotgun (WGS) entry which is preliminary data.</text>
</comment>
<keyword evidence="1" id="KW-0677">Repeat</keyword>
<feature type="non-terminal residue" evidence="4">
    <location>
        <position position="684"/>
    </location>
</feature>
<dbReference type="AlphaFoldDB" id="A0AAV4JYQ1"/>
<dbReference type="Pfam" id="PF13431">
    <property type="entry name" value="TPR_17"/>
    <property type="match status" value="1"/>
</dbReference>
<evidence type="ECO:0000256" key="3">
    <source>
        <dbReference type="ARBA" id="ARBA00038336"/>
    </source>
</evidence>
<keyword evidence="2" id="KW-0802">TPR repeat</keyword>
<proteinExistence type="inferred from homology"/>
<dbReference type="Gene3D" id="1.25.40.10">
    <property type="entry name" value="Tetratricopeptide repeat domain"/>
    <property type="match status" value="3"/>
</dbReference>
<gene>
    <name evidence="4" type="ORF">ElyMa_005267000</name>
</gene>
<evidence type="ECO:0000256" key="2">
    <source>
        <dbReference type="ARBA" id="ARBA00022803"/>
    </source>
</evidence>
<evidence type="ECO:0000313" key="4">
    <source>
        <dbReference type="EMBL" id="GFS27415.1"/>
    </source>
</evidence>
<sequence length="684" mass="77377">MARVQNTSVIESSCLMDKMWNELSTIPAVFTLKVPEYISQERMKGMKSRLEEEMDALEKIPVKHEQDDEELVQALDLLTWLEYKIGSKQKALELNDKALALTNRQAAFSLGNCAHLMWCEGEMEQTRTCLDSLLRLNENDSSKENLAAVKAHQAYCYFRLGGRVSLLAAMDLFEEALKIHPNSFLWRLQAGIVNRRFTHPNIQNTDTPFDADTKKESLNRAENYFRRVAQGAPNPRLKAFAFSELAWIASIEKYSPDVVRNLCEKALSLCSSDPYVLLHCGKSLKRINDLPQALTLLKKASLNDTNPNAVAQVGSCFWFMAKNELKRSRETAEQYNHEAEKCYRKVVRLNPSDFSSHYSLAKFLIIQKRYEEALFQLQKLLVSSISSVGTSFAMTQMHAYQSAAFCQLQLCQDPHYVASLSNTVSVSSLKKDAEVMLIKALEIGFNILTPGERKKYLVHSIAYLQKLKNRNETPQSIQVICKVYHLANEKEKSLQALNKLLKQWSDNPNVIAFALQNYLDLGSYEEAYALLQMSSARFGADIFDEDLCRKVALSAAWARLLQISTGAARIFKAQFGRYRQQNHYLREGQSAGHQALSCETDGSAETELLDVLILYDDSRDGSKGESNLSNICRKLQQTMPKIFGLNVSYNVQGCCAGRLQVAVQLEEMARAELVLVVIDPEPMD</sequence>
<keyword evidence="5" id="KW-1185">Reference proteome</keyword>
<dbReference type="PANTHER" id="PTHR10271">
    <property type="entry name" value="INTERFERON-INDUCED PROTEIN WITH TETRATRICOPEPTIDE REPEATS"/>
    <property type="match status" value="1"/>
</dbReference>
<dbReference type="GO" id="GO:0051607">
    <property type="term" value="P:defense response to virus"/>
    <property type="evidence" value="ECO:0007669"/>
    <property type="project" value="TreeGrafter"/>
</dbReference>
<name>A0AAV4JYQ1_9GAST</name>
<reference evidence="4 5" key="1">
    <citation type="journal article" date="2021" name="Elife">
        <title>Chloroplast acquisition without the gene transfer in kleptoplastic sea slugs, Plakobranchus ocellatus.</title>
        <authorList>
            <person name="Maeda T."/>
            <person name="Takahashi S."/>
            <person name="Yoshida T."/>
            <person name="Shimamura S."/>
            <person name="Takaki Y."/>
            <person name="Nagai Y."/>
            <person name="Toyoda A."/>
            <person name="Suzuki Y."/>
            <person name="Arimoto A."/>
            <person name="Ishii H."/>
            <person name="Satoh N."/>
            <person name="Nishiyama T."/>
            <person name="Hasebe M."/>
            <person name="Maruyama T."/>
            <person name="Minagawa J."/>
            <person name="Obokata J."/>
            <person name="Shigenobu S."/>
        </authorList>
    </citation>
    <scope>NUCLEOTIDE SEQUENCE [LARGE SCALE GENOMIC DNA]</scope>
</reference>
<comment type="similarity">
    <text evidence="3">Belongs to the IFIT family.</text>
</comment>
<dbReference type="GO" id="GO:0005829">
    <property type="term" value="C:cytosol"/>
    <property type="evidence" value="ECO:0007669"/>
    <property type="project" value="TreeGrafter"/>
</dbReference>
<evidence type="ECO:0000256" key="1">
    <source>
        <dbReference type="ARBA" id="ARBA00022737"/>
    </source>
</evidence>
<organism evidence="4 5">
    <name type="scientific">Elysia marginata</name>
    <dbReference type="NCBI Taxonomy" id="1093978"/>
    <lineage>
        <taxon>Eukaryota</taxon>
        <taxon>Metazoa</taxon>
        <taxon>Spiralia</taxon>
        <taxon>Lophotrochozoa</taxon>
        <taxon>Mollusca</taxon>
        <taxon>Gastropoda</taxon>
        <taxon>Heterobranchia</taxon>
        <taxon>Euthyneura</taxon>
        <taxon>Panpulmonata</taxon>
        <taxon>Sacoglossa</taxon>
        <taxon>Placobranchoidea</taxon>
        <taxon>Plakobranchidae</taxon>
        <taxon>Elysia</taxon>
    </lineage>
</organism>
<dbReference type="Proteomes" id="UP000762676">
    <property type="component" value="Unassembled WGS sequence"/>
</dbReference>
<evidence type="ECO:0000313" key="5">
    <source>
        <dbReference type="Proteomes" id="UP000762676"/>
    </source>
</evidence>